<proteinExistence type="predicted"/>
<protein>
    <submittedName>
        <fullName evidence="2">Molybdopterin-dependent oxidoreductase</fullName>
    </submittedName>
</protein>
<keyword evidence="3" id="KW-1185">Reference proteome</keyword>
<organism evidence="2 3">
    <name type="scientific">Herbaspirillum aquaticum</name>
    <dbReference type="NCBI Taxonomy" id="568783"/>
    <lineage>
        <taxon>Bacteria</taxon>
        <taxon>Pseudomonadati</taxon>
        <taxon>Pseudomonadota</taxon>
        <taxon>Betaproteobacteria</taxon>
        <taxon>Burkholderiales</taxon>
        <taxon>Oxalobacteraceae</taxon>
        <taxon>Herbaspirillum</taxon>
    </lineage>
</organism>
<name>A0A225SSS6_9BURK</name>
<evidence type="ECO:0000256" key="1">
    <source>
        <dbReference type="SAM" id="SignalP"/>
    </source>
</evidence>
<gene>
    <name evidence="2" type="ORF">CEJ45_12485</name>
</gene>
<dbReference type="Proteomes" id="UP000214747">
    <property type="component" value="Unassembled WGS sequence"/>
</dbReference>
<dbReference type="InterPro" id="IPR036374">
    <property type="entry name" value="OxRdtase_Mopterin-bd_sf"/>
</dbReference>
<feature type="chain" id="PRO_5012623857" evidence="1">
    <location>
        <begin position="25"/>
        <end position="197"/>
    </location>
</feature>
<evidence type="ECO:0000313" key="3">
    <source>
        <dbReference type="Proteomes" id="UP000214747"/>
    </source>
</evidence>
<dbReference type="EMBL" id="NJGV01000010">
    <property type="protein sequence ID" value="OWY34210.1"/>
    <property type="molecule type" value="Genomic_DNA"/>
</dbReference>
<dbReference type="SUPFAM" id="SSF56524">
    <property type="entry name" value="Oxidoreductase molybdopterin-binding domain"/>
    <property type="match status" value="1"/>
</dbReference>
<comment type="caution">
    <text evidence="2">The sequence shown here is derived from an EMBL/GenBank/DDBJ whole genome shotgun (WGS) entry which is preliminary data.</text>
</comment>
<dbReference type="RefSeq" id="WP_088755428.1">
    <property type="nucleotide sequence ID" value="NZ_NJGV01000010.1"/>
</dbReference>
<sequence length="197" mass="20959">MQKRKFLGLGASLLAAPVALPALAADKKPGAAAGPVLLTVTGDISKANRGPLDPALDQMMAKQKLAFDRAHTFDFAALAALPSVEIRPTLEYDGRRHSLRGPLLAEVLRAVGGPATVQNCALRAVDGYAVLVSAEDIAKYRFIIATHLDGKPIPLGGLGPLWAVYDADSFPEMSARPLPERFGQCPWGLYHIAVRKA</sequence>
<evidence type="ECO:0000313" key="2">
    <source>
        <dbReference type="EMBL" id="OWY34210.1"/>
    </source>
</evidence>
<feature type="signal peptide" evidence="1">
    <location>
        <begin position="1"/>
        <end position="24"/>
    </location>
</feature>
<reference evidence="2 3" key="1">
    <citation type="journal article" date="2010" name="Int. J. Syst. Evol. Microbiol.">
        <title>Reclassification of Herbaspirillum putei as a later heterotypic synonym of Herbaspirillum huttiense, with the description of H. huttiense subsp. huttiense subsp. nov. and H. huttiense subsp. putei subsp. nov., comb. nov., and description of Herbaspirillum aquaticum sp. nov.</title>
        <authorList>
            <person name="Dobritsa A.P."/>
            <person name="Reddy M.C."/>
            <person name="Samadpour M."/>
        </authorList>
    </citation>
    <scope>NUCLEOTIDE SEQUENCE [LARGE SCALE GENOMIC DNA]</scope>
    <source>
        <strain evidence="2 3">IEH 4430</strain>
    </source>
</reference>
<keyword evidence="1" id="KW-0732">Signal</keyword>
<dbReference type="Gene3D" id="3.90.420.10">
    <property type="entry name" value="Oxidoreductase, molybdopterin-binding domain"/>
    <property type="match status" value="1"/>
</dbReference>
<dbReference type="AlphaFoldDB" id="A0A225SSS6"/>
<accession>A0A225SSS6</accession>